<protein>
    <recommendedName>
        <fullName evidence="4">PilN domain-containing protein</fullName>
    </recommendedName>
</protein>
<reference evidence="2 3" key="1">
    <citation type="journal article" date="2016" name="Nat. Commun.">
        <title>Thousands of microbial genomes shed light on interconnected biogeochemical processes in an aquifer system.</title>
        <authorList>
            <person name="Anantharaman K."/>
            <person name="Brown C.T."/>
            <person name="Hug L.A."/>
            <person name="Sharon I."/>
            <person name="Castelle C.J."/>
            <person name="Probst A.J."/>
            <person name="Thomas B.C."/>
            <person name="Singh A."/>
            <person name="Wilkins M.J."/>
            <person name="Karaoz U."/>
            <person name="Brodie E.L."/>
            <person name="Williams K.H."/>
            <person name="Hubbard S.S."/>
            <person name="Banfield J.F."/>
        </authorList>
    </citation>
    <scope>NUCLEOTIDE SEQUENCE [LARGE SCALE GENOMIC DNA]</scope>
</reference>
<evidence type="ECO:0000313" key="3">
    <source>
        <dbReference type="Proteomes" id="UP000177947"/>
    </source>
</evidence>
<evidence type="ECO:0008006" key="4">
    <source>
        <dbReference type="Google" id="ProtNLM"/>
    </source>
</evidence>
<dbReference type="Proteomes" id="UP000177947">
    <property type="component" value="Unassembled WGS sequence"/>
</dbReference>
<evidence type="ECO:0000313" key="2">
    <source>
        <dbReference type="EMBL" id="OGD38859.1"/>
    </source>
</evidence>
<dbReference type="AlphaFoldDB" id="A0A1F5C7N0"/>
<name>A0A1F5C7N0_9BACT</name>
<comment type="caution">
    <text evidence="2">The sequence shown here is derived from an EMBL/GenBank/DDBJ whole genome shotgun (WGS) entry which is preliminary data.</text>
</comment>
<evidence type="ECO:0000256" key="1">
    <source>
        <dbReference type="SAM" id="Phobius"/>
    </source>
</evidence>
<keyword evidence="1" id="KW-1133">Transmembrane helix</keyword>
<feature type="transmembrane region" description="Helical" evidence="1">
    <location>
        <begin position="32"/>
        <end position="51"/>
    </location>
</feature>
<keyword evidence="1" id="KW-0812">Transmembrane</keyword>
<keyword evidence="1" id="KW-0472">Membrane</keyword>
<accession>A0A1F5C7N0</accession>
<proteinExistence type="predicted"/>
<dbReference type="EMBL" id="MEYQ01000027">
    <property type="protein sequence ID" value="OGD38859.1"/>
    <property type="molecule type" value="Genomic_DNA"/>
</dbReference>
<gene>
    <name evidence="2" type="ORF">A2907_00640</name>
</gene>
<organism evidence="2 3">
    <name type="scientific">Candidatus Azambacteria bacterium RIFCSPLOWO2_01_FULL_37_9</name>
    <dbReference type="NCBI Taxonomy" id="1797297"/>
    <lineage>
        <taxon>Bacteria</taxon>
        <taxon>Candidatus Azamiibacteriota</taxon>
    </lineage>
</organism>
<sequence length="188" mass="21504">MLNVKLPDISLLPKEYTAQTSFAEKRAGFLSIASYIFLFLILAGWGGLYFYGIRLQDDAEILNERMKMVPIQGRESEVAKINEMNKKIASLKGILDNHIFASNIFKKIEDSTLKTVYFDRFDIDTRKLTLSLSGVADSYTTFAKQFSEFNKLKDEGIFRKVDSESIKFTKDGVEFGFNIALYAKIFKK</sequence>